<keyword evidence="11" id="KW-1185">Reference proteome</keyword>
<evidence type="ECO:0000256" key="2">
    <source>
        <dbReference type="ARBA" id="ARBA00012185"/>
    </source>
</evidence>
<comment type="catalytic activity">
    <reaction evidence="8">
        <text>a 2'-deoxycytidine in DNA + S-adenosyl-L-methionine = an N(4)-methyl-2'-deoxycytidine in DNA + S-adenosyl-L-homocysteine + H(+)</text>
        <dbReference type="Rhea" id="RHEA:16857"/>
        <dbReference type="Rhea" id="RHEA-COMP:11369"/>
        <dbReference type="Rhea" id="RHEA-COMP:13674"/>
        <dbReference type="ChEBI" id="CHEBI:15378"/>
        <dbReference type="ChEBI" id="CHEBI:57856"/>
        <dbReference type="ChEBI" id="CHEBI:59789"/>
        <dbReference type="ChEBI" id="CHEBI:85452"/>
        <dbReference type="ChEBI" id="CHEBI:137933"/>
        <dbReference type="EC" id="2.1.1.113"/>
    </reaction>
</comment>
<protein>
    <recommendedName>
        <fullName evidence="2">site-specific DNA-methyltransferase (cytosine-N(4)-specific)</fullName>
        <ecNumber evidence="2">2.1.1.113</ecNumber>
    </recommendedName>
</protein>
<organism evidence="10 11">
    <name type="scientific">Marinobacter orientalis</name>
    <dbReference type="NCBI Taxonomy" id="1928859"/>
    <lineage>
        <taxon>Bacteria</taxon>
        <taxon>Pseudomonadati</taxon>
        <taxon>Pseudomonadota</taxon>
        <taxon>Gammaproteobacteria</taxon>
        <taxon>Pseudomonadales</taxon>
        <taxon>Marinobacteraceae</taxon>
        <taxon>Marinobacter</taxon>
    </lineage>
</organism>
<accession>A0A7Y0NIK5</accession>
<dbReference type="Gene3D" id="3.40.50.150">
    <property type="entry name" value="Vaccinia Virus protein VP39"/>
    <property type="match status" value="2"/>
</dbReference>
<dbReference type="AlphaFoldDB" id="A0A7Y0NIK5"/>
<evidence type="ECO:0000256" key="6">
    <source>
        <dbReference type="ARBA" id="ARBA00022747"/>
    </source>
</evidence>
<dbReference type="EC" id="2.1.1.113" evidence="2"/>
<comment type="similarity">
    <text evidence="1">Belongs to the N(4)/N(6)-methyltransferase family. N(4) subfamily.</text>
</comment>
<dbReference type="RefSeq" id="WP_168354999.1">
    <property type="nucleotide sequence ID" value="NZ_JABCKY010000001.1"/>
</dbReference>
<dbReference type="Proteomes" id="UP000567186">
    <property type="component" value="Unassembled WGS sequence"/>
</dbReference>
<evidence type="ECO:0000259" key="9">
    <source>
        <dbReference type="Pfam" id="PF01555"/>
    </source>
</evidence>
<dbReference type="EMBL" id="JABCKY010000001">
    <property type="protein sequence ID" value="NMT61972.1"/>
    <property type="molecule type" value="Genomic_DNA"/>
</dbReference>
<evidence type="ECO:0000256" key="7">
    <source>
        <dbReference type="ARBA" id="ARBA00023125"/>
    </source>
</evidence>
<evidence type="ECO:0000313" key="10">
    <source>
        <dbReference type="EMBL" id="NMT61972.1"/>
    </source>
</evidence>
<feature type="domain" description="DNA methylase N-4/N-6" evidence="9">
    <location>
        <begin position="27"/>
        <end position="92"/>
    </location>
</feature>
<gene>
    <name evidence="10" type="ORF">HIU99_00025</name>
</gene>
<dbReference type="Pfam" id="PF01555">
    <property type="entry name" value="N6_N4_Mtase"/>
    <property type="match status" value="1"/>
</dbReference>
<dbReference type="InterPro" id="IPR029063">
    <property type="entry name" value="SAM-dependent_MTases_sf"/>
</dbReference>
<keyword evidence="7" id="KW-0238">DNA-binding</keyword>
<dbReference type="GO" id="GO:0032259">
    <property type="term" value="P:methylation"/>
    <property type="evidence" value="ECO:0007669"/>
    <property type="project" value="UniProtKB-KW"/>
</dbReference>
<proteinExistence type="inferred from homology"/>
<evidence type="ECO:0000256" key="3">
    <source>
        <dbReference type="ARBA" id="ARBA00022603"/>
    </source>
</evidence>
<sequence>MRAKQLSLLAEDSQLGLLPTAKTKAKDKLGVHGWTKFYASFSEEFVNKSIDAMGLQDDSVILDPFVGSGTTLVSCLKKGLPAVGIDLDPFACLLSRCKVALDFDRDKVQKILKSPASVYSDEVDFCDETYRFFSESCIDYAAKVIGSIKESIKLNGSKNYLDTILQDEKGEYDSEVVALTSLCIAAESSAKVVRGSNPTWYRKAKDGEMDVVSSIMGPAQTMSEVIMSDLSDLHIYASRRNIKIFNASVEDLTTELLGIRVNFIITSPPYLTRLDYIIKHLPNLLVLSGFVPVDIEGARRRMIGTPKIVNKSPSEERWGETCNHILESIRSHGSYASGSYYIWTYVQYFRSLFFFLERVKFVLSQEASGILVLQNNTYKDLFIPVSDIAVEMFAYLGVDSKILRRESVRININNLGKGRKGKEGKKEHTEDVLIFSN</sequence>
<name>A0A7Y0NIK5_9GAMM</name>
<dbReference type="GO" id="GO:0015667">
    <property type="term" value="F:site-specific DNA-methyltransferase (cytosine-N4-specific) activity"/>
    <property type="evidence" value="ECO:0007669"/>
    <property type="project" value="UniProtKB-EC"/>
</dbReference>
<evidence type="ECO:0000256" key="5">
    <source>
        <dbReference type="ARBA" id="ARBA00022691"/>
    </source>
</evidence>
<keyword evidence="3" id="KW-0489">Methyltransferase</keyword>
<dbReference type="GO" id="GO:0003677">
    <property type="term" value="F:DNA binding"/>
    <property type="evidence" value="ECO:0007669"/>
    <property type="project" value="UniProtKB-KW"/>
</dbReference>
<dbReference type="SUPFAM" id="SSF53335">
    <property type="entry name" value="S-adenosyl-L-methionine-dependent methyltransferases"/>
    <property type="match status" value="2"/>
</dbReference>
<dbReference type="GO" id="GO:0009307">
    <property type="term" value="P:DNA restriction-modification system"/>
    <property type="evidence" value="ECO:0007669"/>
    <property type="project" value="UniProtKB-KW"/>
</dbReference>
<evidence type="ECO:0000256" key="4">
    <source>
        <dbReference type="ARBA" id="ARBA00022679"/>
    </source>
</evidence>
<evidence type="ECO:0000256" key="8">
    <source>
        <dbReference type="ARBA" id="ARBA00049120"/>
    </source>
</evidence>
<dbReference type="GO" id="GO:0008170">
    <property type="term" value="F:N-methyltransferase activity"/>
    <property type="evidence" value="ECO:0007669"/>
    <property type="project" value="InterPro"/>
</dbReference>
<keyword evidence="5" id="KW-0949">S-adenosyl-L-methionine</keyword>
<reference evidence="10 11" key="1">
    <citation type="submission" date="2020-04" db="EMBL/GenBank/DDBJ databases">
        <title>Marinobacter oceani sp. nov., isolated from marine solar saltern.</title>
        <authorList>
            <person name="Chen X.-Y."/>
        </authorList>
    </citation>
    <scope>NUCLEOTIDE SEQUENCE [LARGE SCALE GENOMIC DNA]</scope>
    <source>
        <strain evidence="10 11">W62</strain>
    </source>
</reference>
<comment type="caution">
    <text evidence="10">The sequence shown here is derived from an EMBL/GenBank/DDBJ whole genome shotgun (WGS) entry which is preliminary data.</text>
</comment>
<keyword evidence="4" id="KW-0808">Transferase</keyword>
<dbReference type="PROSITE" id="PS00093">
    <property type="entry name" value="N4_MTASE"/>
    <property type="match status" value="1"/>
</dbReference>
<dbReference type="InterPro" id="IPR017985">
    <property type="entry name" value="MeTrfase_CN4_CS"/>
</dbReference>
<evidence type="ECO:0000313" key="11">
    <source>
        <dbReference type="Proteomes" id="UP000567186"/>
    </source>
</evidence>
<dbReference type="InterPro" id="IPR002941">
    <property type="entry name" value="DNA_methylase_N4/N6"/>
</dbReference>
<keyword evidence="6" id="KW-0680">Restriction system</keyword>
<evidence type="ECO:0000256" key="1">
    <source>
        <dbReference type="ARBA" id="ARBA00010203"/>
    </source>
</evidence>